<keyword evidence="3" id="KW-1185">Reference proteome</keyword>
<accession>A0ABP6IDV3</accession>
<feature type="signal peptide" evidence="1">
    <location>
        <begin position="1"/>
        <end position="24"/>
    </location>
</feature>
<dbReference type="EMBL" id="BAAAVI010000022">
    <property type="protein sequence ID" value="GAA2873700.1"/>
    <property type="molecule type" value="Genomic_DNA"/>
</dbReference>
<reference evidence="3" key="1">
    <citation type="journal article" date="2019" name="Int. J. Syst. Evol. Microbiol.">
        <title>The Global Catalogue of Microorganisms (GCM) 10K type strain sequencing project: providing services to taxonomists for standard genome sequencing and annotation.</title>
        <authorList>
            <consortium name="The Broad Institute Genomics Platform"/>
            <consortium name="The Broad Institute Genome Sequencing Center for Infectious Disease"/>
            <person name="Wu L."/>
            <person name="Ma J."/>
        </authorList>
    </citation>
    <scope>NUCLEOTIDE SEQUENCE [LARGE SCALE GENOMIC DNA]</scope>
    <source>
        <strain evidence="3">JCM 6242</strain>
    </source>
</reference>
<proteinExistence type="predicted"/>
<protein>
    <recommendedName>
        <fullName evidence="4">Lipoprotein</fullName>
    </recommendedName>
</protein>
<keyword evidence="1" id="KW-0732">Signal</keyword>
<feature type="chain" id="PRO_5046453222" description="Lipoprotein" evidence="1">
    <location>
        <begin position="25"/>
        <end position="133"/>
    </location>
</feature>
<dbReference type="Proteomes" id="UP001500831">
    <property type="component" value="Unassembled WGS sequence"/>
</dbReference>
<name>A0ABP6IDV3_9ACTN</name>
<evidence type="ECO:0000313" key="2">
    <source>
        <dbReference type="EMBL" id="GAA2873700.1"/>
    </source>
</evidence>
<evidence type="ECO:0008006" key="4">
    <source>
        <dbReference type="Google" id="ProtNLM"/>
    </source>
</evidence>
<organism evidence="2 3">
    <name type="scientific">Streptosporangium fragile</name>
    <dbReference type="NCBI Taxonomy" id="46186"/>
    <lineage>
        <taxon>Bacteria</taxon>
        <taxon>Bacillati</taxon>
        <taxon>Actinomycetota</taxon>
        <taxon>Actinomycetes</taxon>
        <taxon>Streptosporangiales</taxon>
        <taxon>Streptosporangiaceae</taxon>
        <taxon>Streptosporangium</taxon>
    </lineage>
</organism>
<gene>
    <name evidence="2" type="ORF">GCM10010517_34260</name>
</gene>
<evidence type="ECO:0000256" key="1">
    <source>
        <dbReference type="SAM" id="SignalP"/>
    </source>
</evidence>
<evidence type="ECO:0000313" key="3">
    <source>
        <dbReference type="Proteomes" id="UP001500831"/>
    </source>
</evidence>
<sequence>MTVSLVSRLSPVLLTGLTTLALTACSGLQWQDINTATLSEDERTLTVELVLASPGDDDSQCERITDTEVSESPSQVIIGIQVGNSCPRPGKATLAVGYVRFVKLKLRQPLSGRTVLDNTRHRRVEINRSPGGS</sequence>
<comment type="caution">
    <text evidence="2">The sequence shown here is derived from an EMBL/GenBank/DDBJ whole genome shotgun (WGS) entry which is preliminary data.</text>
</comment>